<evidence type="ECO:0000313" key="3">
    <source>
        <dbReference type="Proteomes" id="UP000499080"/>
    </source>
</evidence>
<organism evidence="2 3">
    <name type="scientific">Araneus ventricosus</name>
    <name type="common">Orbweaver spider</name>
    <name type="synonym">Epeira ventricosa</name>
    <dbReference type="NCBI Taxonomy" id="182803"/>
    <lineage>
        <taxon>Eukaryota</taxon>
        <taxon>Metazoa</taxon>
        <taxon>Ecdysozoa</taxon>
        <taxon>Arthropoda</taxon>
        <taxon>Chelicerata</taxon>
        <taxon>Arachnida</taxon>
        <taxon>Araneae</taxon>
        <taxon>Araneomorphae</taxon>
        <taxon>Entelegynae</taxon>
        <taxon>Araneoidea</taxon>
        <taxon>Araneidae</taxon>
        <taxon>Araneus</taxon>
    </lineage>
</organism>
<reference evidence="2 3" key="1">
    <citation type="journal article" date="2019" name="Sci. Rep.">
        <title>Orb-weaving spider Araneus ventricosus genome elucidates the spidroin gene catalogue.</title>
        <authorList>
            <person name="Kono N."/>
            <person name="Nakamura H."/>
            <person name="Ohtoshi R."/>
            <person name="Moran D.A.P."/>
            <person name="Shinohara A."/>
            <person name="Yoshida Y."/>
            <person name="Fujiwara M."/>
            <person name="Mori M."/>
            <person name="Tomita M."/>
            <person name="Arakawa K."/>
        </authorList>
    </citation>
    <scope>NUCLEOTIDE SEQUENCE [LARGE SCALE GENOMIC DNA]</scope>
</reference>
<gene>
    <name evidence="2" type="ORF">AVEN_267362_1</name>
</gene>
<sequence>MRSKKQTERQLLLMESSLAYPRGKRKKAINSRGGKNERRQDTRQTNQTVRIPAELILRGLTVHHPSKGSPRTANTWGFWLSMRSKQQAEWQQLLMESSLACRRGMEESSKKQKAMGRVNWKGVKNPGNLGIGTPVPT</sequence>
<keyword evidence="3" id="KW-1185">Reference proteome</keyword>
<comment type="caution">
    <text evidence="2">The sequence shown here is derived from an EMBL/GenBank/DDBJ whole genome shotgun (WGS) entry which is preliminary data.</text>
</comment>
<dbReference type="EMBL" id="BGPR01028662">
    <property type="protein sequence ID" value="GBN99946.1"/>
    <property type="molecule type" value="Genomic_DNA"/>
</dbReference>
<proteinExistence type="predicted"/>
<protein>
    <submittedName>
        <fullName evidence="2">Uncharacterized protein</fullName>
    </submittedName>
</protein>
<name>A0A4Y2TKI7_ARAVE</name>
<evidence type="ECO:0000313" key="2">
    <source>
        <dbReference type="EMBL" id="GBN99946.1"/>
    </source>
</evidence>
<feature type="region of interest" description="Disordered" evidence="1">
    <location>
        <begin position="1"/>
        <end position="48"/>
    </location>
</feature>
<dbReference type="Proteomes" id="UP000499080">
    <property type="component" value="Unassembled WGS sequence"/>
</dbReference>
<evidence type="ECO:0000256" key="1">
    <source>
        <dbReference type="SAM" id="MobiDB-lite"/>
    </source>
</evidence>
<dbReference type="AlphaFoldDB" id="A0A4Y2TKI7"/>
<accession>A0A4Y2TKI7</accession>